<evidence type="ECO:0000313" key="3">
    <source>
        <dbReference type="EMBL" id="KJV61964.1"/>
    </source>
</evidence>
<dbReference type="EMBL" id="LANR01000001">
    <property type="protein sequence ID" value="KJV61964.1"/>
    <property type="molecule type" value="Genomic_DNA"/>
</dbReference>
<evidence type="ECO:0000259" key="2">
    <source>
        <dbReference type="Pfam" id="PF17289"/>
    </source>
</evidence>
<name>A0A0F3N4X5_RICAM</name>
<feature type="domain" description="Terminase large subunit gp17-like C-terminal" evidence="2">
    <location>
        <begin position="49"/>
        <end position="188"/>
    </location>
</feature>
<dbReference type="Pfam" id="PF17289">
    <property type="entry name" value="Terminase_6C"/>
    <property type="match status" value="1"/>
</dbReference>
<proteinExistence type="predicted"/>
<sequence>MKLEQEIGSYNDNAQYLQEPIAPRSSLLNMEDISFYENLPSRFDYFVQSWDTAIKMSEDSDYSVCTMWGIFEQKYYLVSLVREKINYPELKNLTEKLAREYQPKFVLSEDTASGQQLIQDMGFLGDNIRVIGIKPRFDKVTRCVSVVPLFQSVSVLIPKQSSIILKELLNFPHIKNDDIVDSVSQFLNFMKDKSFKYPARIRSLI</sequence>
<reference evidence="3 4" key="1">
    <citation type="submission" date="2015-01" db="EMBL/GenBank/DDBJ databases">
        <title>Genome Sequencing of Rickettsiales.</title>
        <authorList>
            <person name="Daugherty S.C."/>
            <person name="Su Q."/>
            <person name="Abolude K."/>
            <person name="Beier-Sexton M."/>
            <person name="Carlyon J.A."/>
            <person name="Carter R."/>
            <person name="Day N.P."/>
            <person name="Dumler S.J."/>
            <person name="Dyachenko V."/>
            <person name="Godinez A."/>
            <person name="Kurtti T.J."/>
            <person name="Lichay M."/>
            <person name="Mullins K.E."/>
            <person name="Ott S."/>
            <person name="Pappas-Brown V."/>
            <person name="Paris D.H."/>
            <person name="Patel P."/>
            <person name="Richards A.L."/>
            <person name="Sadzewicz L."/>
            <person name="Sears K."/>
            <person name="Seidman D."/>
            <person name="Sengamalay N."/>
            <person name="Stenos J."/>
            <person name="Tallon L.J."/>
            <person name="Vincent G."/>
            <person name="Fraser C.M."/>
            <person name="Munderloh U."/>
            <person name="Dunning-Hotopp J.C."/>
        </authorList>
    </citation>
    <scope>NUCLEOTIDE SEQUENCE [LARGE SCALE GENOMIC DNA]</scope>
    <source>
        <strain evidence="3 4">Ac/Pa</strain>
    </source>
</reference>
<dbReference type="InterPro" id="IPR006517">
    <property type="entry name" value="Phage_terminase_lsu-like_C"/>
</dbReference>
<accession>A0A0F3N4X5</accession>
<dbReference type="Proteomes" id="UP000033556">
    <property type="component" value="Unassembled WGS sequence"/>
</dbReference>
<dbReference type="NCBIfam" id="TIGR01630">
    <property type="entry name" value="psiM2_ORF9"/>
    <property type="match status" value="1"/>
</dbReference>
<evidence type="ECO:0000256" key="1">
    <source>
        <dbReference type="ARBA" id="ARBA00022612"/>
    </source>
</evidence>
<keyword evidence="4" id="KW-1185">Reference proteome</keyword>
<protein>
    <submittedName>
        <fullName evidence="3">Terminase-like family protein</fullName>
    </submittedName>
</protein>
<evidence type="ECO:0000313" key="4">
    <source>
        <dbReference type="Proteomes" id="UP000033556"/>
    </source>
</evidence>
<dbReference type="Gene3D" id="3.30.420.240">
    <property type="match status" value="1"/>
</dbReference>
<dbReference type="AlphaFoldDB" id="A0A0F3N4X5"/>
<gene>
    <name evidence="3" type="ORF">APHACPA_0980</name>
</gene>
<organism evidence="3 4">
    <name type="scientific">Rickettsia amblyommatis str. Ac/Pa</name>
    <dbReference type="NCBI Taxonomy" id="1359164"/>
    <lineage>
        <taxon>Bacteria</taxon>
        <taxon>Pseudomonadati</taxon>
        <taxon>Pseudomonadota</taxon>
        <taxon>Alphaproteobacteria</taxon>
        <taxon>Rickettsiales</taxon>
        <taxon>Rickettsiaceae</taxon>
        <taxon>Rickettsieae</taxon>
        <taxon>Rickettsia</taxon>
        <taxon>spotted fever group</taxon>
    </lineage>
</organism>
<keyword evidence="1" id="KW-1188">Viral release from host cell</keyword>
<comment type="caution">
    <text evidence="3">The sequence shown here is derived from an EMBL/GenBank/DDBJ whole genome shotgun (WGS) entry which is preliminary data.</text>
</comment>
<dbReference type="PATRIC" id="fig|1359164.3.peg.970"/>
<dbReference type="InterPro" id="IPR035421">
    <property type="entry name" value="Terminase_6C"/>
</dbReference>